<dbReference type="SUPFAM" id="SSF53335">
    <property type="entry name" value="S-adenosyl-L-methionine-dependent methyltransferases"/>
    <property type="match status" value="1"/>
</dbReference>
<comment type="caution">
    <text evidence="3">The sequence shown here is derived from an EMBL/GenBank/DDBJ whole genome shotgun (WGS) entry which is preliminary data.</text>
</comment>
<dbReference type="PANTHER" id="PTHR43591:SF24">
    <property type="entry name" value="2-METHOXY-6-POLYPRENYL-1,4-BENZOQUINOL METHYLASE, MITOCHONDRIAL"/>
    <property type="match status" value="1"/>
</dbReference>
<comment type="similarity">
    <text evidence="1">Belongs to the methyltransferase superfamily. LaeA methyltransferase family.</text>
</comment>
<sequence>MSQESSYNHRRAHIQAAYLLPHLRPHHHVLDVGSGSGSITRDFAALCPEGRVVGVDASPTMVEFARQTHLGDGDQPPPQNLSFDICNAEDLSVFPDASFDVVHAHTCITHVQDRVAALREFRRVCKPGGVVALRDPLDIVEQVRWTPDLPVMKYHGRLAASLLRARGGHPQAGSHLADWAREAGFERDGGKIEVGFGDEKQTEVLNIVGRGIGKDEAIQRGILTESQLNQFTEAYEVWHRTEGHIQVGKVAEVLCFKGLRVPDGRNEQVS</sequence>
<accession>A0ABY0H3P1</accession>
<name>A0ABY0H3P1_9PEZI</name>
<evidence type="ECO:0000256" key="1">
    <source>
        <dbReference type="ARBA" id="ARBA00038158"/>
    </source>
</evidence>
<reference evidence="3 4" key="1">
    <citation type="submission" date="2018-06" db="EMBL/GenBank/DDBJ databases">
        <title>Complete Genomes of Monosporascus.</title>
        <authorList>
            <person name="Robinson A.J."/>
            <person name="Natvig D.O."/>
        </authorList>
    </citation>
    <scope>NUCLEOTIDE SEQUENCE [LARGE SCALE GENOMIC DNA]</scope>
    <source>
        <strain evidence="3 4">CBS 609.92</strain>
    </source>
</reference>
<evidence type="ECO:0000313" key="4">
    <source>
        <dbReference type="Proteomes" id="UP000294003"/>
    </source>
</evidence>
<proteinExistence type="inferred from homology"/>
<keyword evidence="4" id="KW-1185">Reference proteome</keyword>
<dbReference type="Pfam" id="PF08241">
    <property type="entry name" value="Methyltransf_11"/>
    <property type="match status" value="1"/>
</dbReference>
<gene>
    <name evidence="3" type="ORF">DL762_007102</name>
</gene>
<organism evidence="3 4">
    <name type="scientific">Monosporascus cannonballus</name>
    <dbReference type="NCBI Taxonomy" id="155416"/>
    <lineage>
        <taxon>Eukaryota</taxon>
        <taxon>Fungi</taxon>
        <taxon>Dikarya</taxon>
        <taxon>Ascomycota</taxon>
        <taxon>Pezizomycotina</taxon>
        <taxon>Sordariomycetes</taxon>
        <taxon>Xylariomycetidae</taxon>
        <taxon>Xylariales</taxon>
        <taxon>Xylariales incertae sedis</taxon>
        <taxon>Monosporascus</taxon>
    </lineage>
</organism>
<feature type="domain" description="Methyltransferase type 11" evidence="2">
    <location>
        <begin position="30"/>
        <end position="132"/>
    </location>
</feature>
<dbReference type="Gene3D" id="3.40.50.150">
    <property type="entry name" value="Vaccinia Virus protein VP39"/>
    <property type="match status" value="1"/>
</dbReference>
<dbReference type="InterPro" id="IPR029063">
    <property type="entry name" value="SAM-dependent_MTases_sf"/>
</dbReference>
<evidence type="ECO:0000259" key="2">
    <source>
        <dbReference type="Pfam" id="PF08241"/>
    </source>
</evidence>
<dbReference type="PANTHER" id="PTHR43591">
    <property type="entry name" value="METHYLTRANSFERASE"/>
    <property type="match status" value="1"/>
</dbReference>
<dbReference type="EMBL" id="QJNS01000251">
    <property type="protein sequence ID" value="RYO81430.1"/>
    <property type="molecule type" value="Genomic_DNA"/>
</dbReference>
<dbReference type="Proteomes" id="UP000294003">
    <property type="component" value="Unassembled WGS sequence"/>
</dbReference>
<dbReference type="CDD" id="cd02440">
    <property type="entry name" value="AdoMet_MTases"/>
    <property type="match status" value="1"/>
</dbReference>
<evidence type="ECO:0000313" key="3">
    <source>
        <dbReference type="EMBL" id="RYO81430.1"/>
    </source>
</evidence>
<dbReference type="InterPro" id="IPR013216">
    <property type="entry name" value="Methyltransf_11"/>
</dbReference>
<protein>
    <recommendedName>
        <fullName evidence="2">Methyltransferase type 11 domain-containing protein</fullName>
    </recommendedName>
</protein>